<dbReference type="GO" id="GO:0019752">
    <property type="term" value="P:carboxylic acid metabolic process"/>
    <property type="evidence" value="ECO:0007669"/>
    <property type="project" value="UniProtKB-ARBA"/>
</dbReference>
<evidence type="ECO:0000256" key="1">
    <source>
        <dbReference type="ARBA" id="ARBA00009032"/>
    </source>
</evidence>
<dbReference type="Pfam" id="PF01855">
    <property type="entry name" value="POR_N"/>
    <property type="match status" value="1"/>
</dbReference>
<dbReference type="FunFam" id="3.40.50.970:FF:000012">
    <property type="entry name" value="Pyruvate:ferredoxin (Flavodoxin) oxidoreductase"/>
    <property type="match status" value="1"/>
</dbReference>
<evidence type="ECO:0000313" key="6">
    <source>
        <dbReference type="Proteomes" id="UP000611629"/>
    </source>
</evidence>
<dbReference type="GO" id="GO:0016903">
    <property type="term" value="F:oxidoreductase activity, acting on the aldehyde or oxo group of donors"/>
    <property type="evidence" value="ECO:0007669"/>
    <property type="project" value="UniProtKB-ARBA"/>
</dbReference>
<dbReference type="EMBL" id="JACBNQ010000030">
    <property type="protein sequence ID" value="NYB75849.1"/>
    <property type="molecule type" value="Genomic_DNA"/>
</dbReference>
<dbReference type="InterPro" id="IPR033412">
    <property type="entry name" value="PFOR_II"/>
</dbReference>
<comment type="caution">
    <text evidence="5">The sequence shown here is derived from an EMBL/GenBank/DDBJ whole genome shotgun (WGS) entry which is preliminary data.</text>
</comment>
<comment type="similarity">
    <text evidence="1">Belongs to the pyruvate:ferredoxin/flavodoxin oxidoreductase family.</text>
</comment>
<dbReference type="AlphaFoldDB" id="A0A974GXQ4"/>
<reference evidence="5" key="1">
    <citation type="submission" date="2020-07" db="EMBL/GenBank/DDBJ databases">
        <title>Genomic analysis of a strain of Sedimentibacter Hydroxybenzoicus DSM7310.</title>
        <authorList>
            <person name="Ma S."/>
        </authorList>
    </citation>
    <scope>NUCLEOTIDE SEQUENCE</scope>
    <source>
        <strain evidence="5">DSM 7310</strain>
    </source>
</reference>
<evidence type="ECO:0000259" key="4">
    <source>
        <dbReference type="Pfam" id="PF17147"/>
    </source>
</evidence>
<evidence type="ECO:0000256" key="2">
    <source>
        <dbReference type="ARBA" id="ARBA00023002"/>
    </source>
</evidence>
<name>A0A974GXQ4_SEDHY</name>
<dbReference type="CDD" id="cd07034">
    <property type="entry name" value="TPP_PYR_PFOR_IOR-alpha_like"/>
    <property type="match status" value="1"/>
</dbReference>
<proteinExistence type="inferred from homology"/>
<dbReference type="SUPFAM" id="SSF52518">
    <property type="entry name" value="Thiamin diphosphate-binding fold (THDP-binding)"/>
    <property type="match status" value="1"/>
</dbReference>
<feature type="domain" description="Pyruvate flavodoxin/ferredoxin oxidoreductase pyrimidine binding" evidence="3">
    <location>
        <begin position="15"/>
        <end position="240"/>
    </location>
</feature>
<gene>
    <name evidence="5" type="primary">porA</name>
    <name evidence="5" type="ORF">HZF24_17000</name>
</gene>
<protein>
    <submittedName>
        <fullName evidence="5">Pyruvate ferredoxin oxidoreductase</fullName>
    </submittedName>
</protein>
<keyword evidence="2" id="KW-0560">Oxidoreductase</keyword>
<dbReference type="FunFam" id="3.40.50.920:FF:000010">
    <property type="entry name" value="Pyruvate ferredoxin oxidoreductase, alpha subunit"/>
    <property type="match status" value="1"/>
</dbReference>
<organism evidence="5 6">
    <name type="scientific">Sedimentibacter hydroxybenzoicus DSM 7310</name>
    <dbReference type="NCBI Taxonomy" id="1123245"/>
    <lineage>
        <taxon>Bacteria</taxon>
        <taxon>Bacillati</taxon>
        <taxon>Bacillota</taxon>
        <taxon>Tissierellia</taxon>
        <taxon>Sedimentibacter</taxon>
    </lineage>
</organism>
<dbReference type="Proteomes" id="UP000611629">
    <property type="component" value="Unassembled WGS sequence"/>
</dbReference>
<dbReference type="InterPro" id="IPR009014">
    <property type="entry name" value="Transketo_C/PFOR_II"/>
</dbReference>
<dbReference type="PANTHER" id="PTHR32154">
    <property type="entry name" value="PYRUVATE-FLAVODOXIN OXIDOREDUCTASE-RELATED"/>
    <property type="match status" value="1"/>
</dbReference>
<dbReference type="PANTHER" id="PTHR32154:SF0">
    <property type="entry name" value="PYRUVATE-FLAVODOXIN OXIDOREDUCTASE-RELATED"/>
    <property type="match status" value="1"/>
</dbReference>
<dbReference type="InterPro" id="IPR029061">
    <property type="entry name" value="THDP-binding"/>
</dbReference>
<feature type="domain" description="Pyruvate:ferredoxin oxidoreductase core" evidence="4">
    <location>
        <begin position="262"/>
        <end position="364"/>
    </location>
</feature>
<accession>A0A974GXQ4</accession>
<keyword evidence="6" id="KW-1185">Reference proteome</keyword>
<dbReference type="Gene3D" id="3.40.50.970">
    <property type="match status" value="1"/>
</dbReference>
<dbReference type="SUPFAM" id="SSF52922">
    <property type="entry name" value="TK C-terminal domain-like"/>
    <property type="match status" value="1"/>
</dbReference>
<dbReference type="InterPro" id="IPR050722">
    <property type="entry name" value="Pyruvate:ferred/Flavod_OxRd"/>
</dbReference>
<evidence type="ECO:0000313" key="5">
    <source>
        <dbReference type="EMBL" id="NYB75849.1"/>
    </source>
</evidence>
<evidence type="ECO:0000259" key="3">
    <source>
        <dbReference type="Pfam" id="PF01855"/>
    </source>
</evidence>
<sequence>MMVFKMLDGNEAAVEAMKLARVQVISAYPITPQSSISEKLSDLVAAGELKAEYVRVESEHTALSVATTAGLTGVRAATATASNGLALMHEILSMTSGNRVPIVMPVVNRGVAAPWTLWCEHGDAMAQRDMGWLQFYCQNVQEVLDLTLLAYRVAEDERVLTPAMVCLDGFFLSHSMQKTQVPEQRLVDDFIGPYIRKNTYIDPDDPMFCCDLTGSDEFTEMRYQQKYAMDNSIDVIEEIENEFEIRFGRKLHIVEGYKTEDADVVLVALGSMCGTAKYVVDKMRQEGKKVGLAKVTVFRPFPVKQLKEVLKGKKVIGVFDRSAGLGGQGGPVWSETSALMMNENCDIRNYVGGLGGRDVTIDNIEKIYNELLEIKEGKRTVHTEWIDLKENPMELRQVTKNV</sequence>
<dbReference type="InterPro" id="IPR002880">
    <property type="entry name" value="Pyrv_Fd/Flavodoxin_OxRdtase_N"/>
</dbReference>
<dbReference type="Pfam" id="PF17147">
    <property type="entry name" value="PFOR_II"/>
    <property type="match status" value="1"/>
</dbReference>
<dbReference type="Gene3D" id="3.40.50.920">
    <property type="match status" value="1"/>
</dbReference>
<dbReference type="GO" id="GO:0006979">
    <property type="term" value="P:response to oxidative stress"/>
    <property type="evidence" value="ECO:0007669"/>
    <property type="project" value="TreeGrafter"/>
</dbReference>
<keyword evidence="5" id="KW-0670">Pyruvate</keyword>